<dbReference type="Proteomes" id="UP000326711">
    <property type="component" value="Chromosome"/>
</dbReference>
<dbReference type="GO" id="GO:0044205">
    <property type="term" value="P:'de novo' UMP biosynthetic process"/>
    <property type="evidence" value="ECO:0007669"/>
    <property type="project" value="UniProtKB-UniPathway"/>
</dbReference>
<dbReference type="GO" id="GO:0004590">
    <property type="term" value="F:orotidine-5'-phosphate decarboxylase activity"/>
    <property type="evidence" value="ECO:0007669"/>
    <property type="project" value="UniProtKB-UniRule"/>
</dbReference>
<dbReference type="PANTHER" id="PTHR43375">
    <property type="entry name" value="OROTIDINE 5'-PHOSPHATE DECARBOXYLASE"/>
    <property type="match status" value="1"/>
</dbReference>
<sequence>MTGLGFSAAEGTFGERFLARAEKFGQVCVGMDPHASILENWGLEGSVEGLKEFSRLCVEAFEDTACVVKPQVAFYEAFGSAGFAVLEDSIRALRAQGVLIVSDAKRGDIGSTMAGYAHAWLSDDSPLVSDAVTVSPWLGFGSLDPVFELAEATGRGAIVLAATSNPEAPEVQRSRPYRENNGVGEYTLAQYVVDNVAERNSRHEGAGNLGVVVGATVDSPPDLRNINGMILMPGVGAQGGTMEDVRRIAGSSVSLVSPNVSRGVLREGPKVSALRDAVRRTTGDMLK</sequence>
<dbReference type="InterPro" id="IPR011060">
    <property type="entry name" value="RibuloseP-bd_barrel"/>
</dbReference>
<dbReference type="InterPro" id="IPR011995">
    <property type="entry name" value="OMPdecase_type-2"/>
</dbReference>
<organism evidence="9 10">
    <name type="scientific">Corynebacterium urogenitale</name>
    <dbReference type="NCBI Taxonomy" id="2487892"/>
    <lineage>
        <taxon>Bacteria</taxon>
        <taxon>Bacillati</taxon>
        <taxon>Actinomycetota</taxon>
        <taxon>Actinomycetes</taxon>
        <taxon>Mycobacteriales</taxon>
        <taxon>Corynebacteriaceae</taxon>
        <taxon>Corynebacterium</taxon>
    </lineage>
</organism>
<feature type="domain" description="Orotidine 5'-phosphate decarboxylase" evidence="8">
    <location>
        <begin position="26"/>
        <end position="277"/>
    </location>
</feature>
<dbReference type="InterPro" id="IPR013785">
    <property type="entry name" value="Aldolase_TIM"/>
</dbReference>
<gene>
    <name evidence="9" type="ORF">CUROG_05190</name>
</gene>
<dbReference type="SUPFAM" id="SSF51366">
    <property type="entry name" value="Ribulose-phoshate binding barrel"/>
    <property type="match status" value="1"/>
</dbReference>
<evidence type="ECO:0000256" key="4">
    <source>
        <dbReference type="ARBA" id="ARBA00022975"/>
    </source>
</evidence>
<dbReference type="PROSITE" id="PS00156">
    <property type="entry name" value="OMPDECASE"/>
    <property type="match status" value="1"/>
</dbReference>
<protein>
    <recommendedName>
        <fullName evidence="7">Orotidine-5'-phosphate decarboxylase</fullName>
        <ecNumber evidence="7">4.1.1.23</ecNumber>
    </recommendedName>
</protein>
<evidence type="ECO:0000256" key="3">
    <source>
        <dbReference type="ARBA" id="ARBA00022793"/>
    </source>
</evidence>
<evidence type="ECO:0000256" key="7">
    <source>
        <dbReference type="NCBIfam" id="TIGR02127"/>
    </source>
</evidence>
<dbReference type="EMBL" id="CP045032">
    <property type="protein sequence ID" value="QFQ02409.1"/>
    <property type="molecule type" value="Genomic_DNA"/>
</dbReference>
<dbReference type="CDD" id="cd04725">
    <property type="entry name" value="OMP_decarboxylase_like"/>
    <property type="match status" value="1"/>
</dbReference>
<dbReference type="NCBIfam" id="TIGR02127">
    <property type="entry name" value="pyrF_sub2"/>
    <property type="match status" value="1"/>
</dbReference>
<comment type="similarity">
    <text evidence="2">Belongs to the OMP decarboxylase family. Type 2 subfamily.</text>
</comment>
<keyword evidence="3" id="KW-0210">Decarboxylase</keyword>
<dbReference type="OrthoDB" id="9808470at2"/>
<dbReference type="UniPathway" id="UPA00070">
    <property type="reaction ID" value="UER00120"/>
</dbReference>
<proteinExistence type="inferred from homology"/>
<evidence type="ECO:0000256" key="2">
    <source>
        <dbReference type="ARBA" id="ARBA00008847"/>
    </source>
</evidence>
<dbReference type="Pfam" id="PF00215">
    <property type="entry name" value="OMPdecase"/>
    <property type="match status" value="1"/>
</dbReference>
<evidence type="ECO:0000256" key="6">
    <source>
        <dbReference type="ARBA" id="ARBA00049157"/>
    </source>
</evidence>
<evidence type="ECO:0000256" key="1">
    <source>
        <dbReference type="ARBA" id="ARBA00004861"/>
    </source>
</evidence>
<keyword evidence="4" id="KW-0665">Pyrimidine biosynthesis</keyword>
<dbReference type="AlphaFoldDB" id="A0A5J6ZAP9"/>
<dbReference type="SMART" id="SM00934">
    <property type="entry name" value="OMPdecase"/>
    <property type="match status" value="1"/>
</dbReference>
<dbReference type="InterPro" id="IPR018089">
    <property type="entry name" value="OMPdecase_AS"/>
</dbReference>
<evidence type="ECO:0000256" key="5">
    <source>
        <dbReference type="ARBA" id="ARBA00023239"/>
    </source>
</evidence>
<keyword evidence="10" id="KW-1185">Reference proteome</keyword>
<evidence type="ECO:0000313" key="10">
    <source>
        <dbReference type="Proteomes" id="UP000326711"/>
    </source>
</evidence>
<dbReference type="RefSeq" id="WP_151902774.1">
    <property type="nucleotide sequence ID" value="NZ_CP045032.1"/>
</dbReference>
<accession>A0A5J6ZAP9</accession>
<dbReference type="Gene3D" id="3.20.20.70">
    <property type="entry name" value="Aldolase class I"/>
    <property type="match status" value="1"/>
</dbReference>
<dbReference type="InterPro" id="IPR001754">
    <property type="entry name" value="OMPdeCOase_dom"/>
</dbReference>
<reference evidence="10" key="1">
    <citation type="submission" date="2019-10" db="EMBL/GenBank/DDBJ databases">
        <title>Complete genome sequence of Corynebacterium urogenitalis DSM 108747, isolated from the genital tract of a cow.</title>
        <authorList>
            <person name="Ruckert C."/>
            <person name="Ballas P."/>
            <person name="Wagener K."/>
            <person name="Drillich M."/>
            <person name="Kaempfer P."/>
            <person name="Busse H.-J."/>
            <person name="Ehling-Schulz M."/>
        </authorList>
    </citation>
    <scope>NUCLEOTIDE SEQUENCE [LARGE SCALE GENOMIC DNA]</scope>
    <source>
        <strain evidence="10">LMM 1652</strain>
    </source>
</reference>
<dbReference type="EC" id="4.1.1.23" evidence="7"/>
<keyword evidence="5" id="KW-0456">Lyase</keyword>
<dbReference type="PANTHER" id="PTHR43375:SF1">
    <property type="entry name" value="OROTIDINE 5'-PHOSPHATE DECARBOXYLASE"/>
    <property type="match status" value="1"/>
</dbReference>
<dbReference type="KEGG" id="cuo:CUROG_05190"/>
<dbReference type="GO" id="GO:0006207">
    <property type="term" value="P:'de novo' pyrimidine nucleobase biosynthetic process"/>
    <property type="evidence" value="ECO:0007669"/>
    <property type="project" value="InterPro"/>
</dbReference>
<comment type="pathway">
    <text evidence="1">Pyrimidine metabolism; UMP biosynthesis via de novo pathway; UMP from orotate: step 2/2.</text>
</comment>
<name>A0A5J6ZAP9_9CORY</name>
<evidence type="ECO:0000313" key="9">
    <source>
        <dbReference type="EMBL" id="QFQ02409.1"/>
    </source>
</evidence>
<comment type="catalytic activity">
    <reaction evidence="6">
        <text>orotidine 5'-phosphate + H(+) = UMP + CO2</text>
        <dbReference type="Rhea" id="RHEA:11596"/>
        <dbReference type="ChEBI" id="CHEBI:15378"/>
        <dbReference type="ChEBI" id="CHEBI:16526"/>
        <dbReference type="ChEBI" id="CHEBI:57538"/>
        <dbReference type="ChEBI" id="CHEBI:57865"/>
        <dbReference type="EC" id="4.1.1.23"/>
    </reaction>
</comment>
<evidence type="ECO:0000259" key="8">
    <source>
        <dbReference type="SMART" id="SM00934"/>
    </source>
</evidence>